<accession>A0ABX7SY66</accession>
<proteinExistence type="predicted"/>
<name>A0ABX7SY66_9FLAO</name>
<organism evidence="1 2">
    <name type="scientific">Polaribacter batillariae</name>
    <dbReference type="NCBI Taxonomy" id="2808900"/>
    <lineage>
        <taxon>Bacteria</taxon>
        <taxon>Pseudomonadati</taxon>
        <taxon>Bacteroidota</taxon>
        <taxon>Flavobacteriia</taxon>
        <taxon>Flavobacteriales</taxon>
        <taxon>Flavobacteriaceae</taxon>
    </lineage>
</organism>
<gene>
    <name evidence="1" type="ORF">JL193_08070</name>
</gene>
<reference evidence="1 2" key="1">
    <citation type="submission" date="2021-03" db="EMBL/GenBank/DDBJ databases">
        <title>Complete genome of Polaribacter_sp.G4M1.</title>
        <authorList>
            <person name="Jeong S.W."/>
            <person name="Bae J.W."/>
        </authorList>
    </citation>
    <scope>NUCLEOTIDE SEQUENCE [LARGE SCALE GENOMIC DNA]</scope>
    <source>
        <strain evidence="1 2">G4M1</strain>
    </source>
</reference>
<protein>
    <submittedName>
        <fullName evidence="1">Uncharacterized protein</fullName>
    </submittedName>
</protein>
<dbReference type="EMBL" id="CP071795">
    <property type="protein sequence ID" value="QTD39182.1"/>
    <property type="molecule type" value="Genomic_DNA"/>
</dbReference>
<evidence type="ECO:0000313" key="2">
    <source>
        <dbReference type="Proteomes" id="UP000663935"/>
    </source>
</evidence>
<sequence>MSTRIEYRDINVIITEQQASLSNMYYKIYYDDNDIRLRKELFYKGNLHSITYYLKPGDNEEQLVEQLMQQIDRVSIIESTIVEPYFVEREYKKGIGLMYEGDYVWPENLHYLLYNYNFFSYREVKNRKGEIVPSRKVKKFEYDGFQEYTFFYNEDDSFASCSLKITGGFAKDEYIGFNSFTEIEFPPENEMPIKAAYFETGNPDPTGFEIT</sequence>
<dbReference type="RefSeq" id="WP_207973291.1">
    <property type="nucleotide sequence ID" value="NZ_CP071795.1"/>
</dbReference>
<evidence type="ECO:0000313" key="1">
    <source>
        <dbReference type="EMBL" id="QTD39182.1"/>
    </source>
</evidence>
<dbReference type="Proteomes" id="UP000663935">
    <property type="component" value="Chromosome"/>
</dbReference>
<keyword evidence="2" id="KW-1185">Reference proteome</keyword>